<accession>A0A175R8Z3</accession>
<comment type="caution">
    <text evidence="2">The sequence shown here is derived from an EMBL/GenBank/DDBJ whole genome shotgun (WGS) entry which is preliminary data.</text>
</comment>
<dbReference type="PANTHER" id="PTHR33627:SF1">
    <property type="entry name" value="TRANSPOSASE"/>
    <property type="match status" value="1"/>
</dbReference>
<name>A0A175R8Z3_9HYPH</name>
<proteinExistence type="predicted"/>
<dbReference type="EMBL" id="LDPZ01000025">
    <property type="protein sequence ID" value="KTQ95022.1"/>
    <property type="molecule type" value="Genomic_DNA"/>
</dbReference>
<dbReference type="Proteomes" id="UP000078272">
    <property type="component" value="Unassembled WGS sequence"/>
</dbReference>
<dbReference type="InterPro" id="IPR039365">
    <property type="entry name" value="IS701-like"/>
</dbReference>
<dbReference type="InterPro" id="IPR038721">
    <property type="entry name" value="IS701-like_DDE_dom"/>
</dbReference>
<feature type="domain" description="Transposase IS701-like DDE" evidence="1">
    <location>
        <begin position="4"/>
        <end position="89"/>
    </location>
</feature>
<dbReference type="AlphaFoldDB" id="A0A175R8Z3"/>
<sequence length="90" mass="9650">MAGHHGHAFIDRALYLPKAWTGDPARLKAAHVPPEIGFATKPALALTMIRRAIEAHVRFAFVAADSVYGVGDIEMALRRAGKGYVLGVNA</sequence>
<evidence type="ECO:0000313" key="2">
    <source>
        <dbReference type="EMBL" id="KTQ95022.1"/>
    </source>
</evidence>
<reference evidence="2 3" key="1">
    <citation type="journal article" date="2016" name="Front. Microbiol.">
        <title>Genomic Resource of Rice Seed Associated Bacteria.</title>
        <authorList>
            <person name="Midha S."/>
            <person name="Bansal K."/>
            <person name="Sharma S."/>
            <person name="Kumar N."/>
            <person name="Patil P.P."/>
            <person name="Chaudhry V."/>
            <person name="Patil P.B."/>
        </authorList>
    </citation>
    <scope>NUCLEOTIDE SEQUENCE [LARGE SCALE GENOMIC DNA]</scope>
    <source>
        <strain evidence="2 3">NS226</strain>
    </source>
</reference>
<gene>
    <name evidence="2" type="ORF">NS226_13560</name>
</gene>
<dbReference type="Pfam" id="PF13546">
    <property type="entry name" value="DDE_5"/>
    <property type="match status" value="1"/>
</dbReference>
<dbReference type="PANTHER" id="PTHR33627">
    <property type="entry name" value="TRANSPOSASE"/>
    <property type="match status" value="1"/>
</dbReference>
<protein>
    <submittedName>
        <fullName evidence="2">Transposase</fullName>
    </submittedName>
</protein>
<evidence type="ECO:0000259" key="1">
    <source>
        <dbReference type="Pfam" id="PF13546"/>
    </source>
</evidence>
<feature type="non-terminal residue" evidence="2">
    <location>
        <position position="90"/>
    </location>
</feature>
<evidence type="ECO:0000313" key="3">
    <source>
        <dbReference type="Proteomes" id="UP000078272"/>
    </source>
</evidence>
<organism evidence="2 3">
    <name type="scientific">Aureimonas ureilytica</name>
    <dbReference type="NCBI Taxonomy" id="401562"/>
    <lineage>
        <taxon>Bacteria</taxon>
        <taxon>Pseudomonadati</taxon>
        <taxon>Pseudomonadota</taxon>
        <taxon>Alphaproteobacteria</taxon>
        <taxon>Hyphomicrobiales</taxon>
        <taxon>Aurantimonadaceae</taxon>
        <taxon>Aureimonas</taxon>
    </lineage>
</organism>